<keyword evidence="6" id="KW-1185">Reference proteome</keyword>
<evidence type="ECO:0000256" key="4">
    <source>
        <dbReference type="PROSITE-ProRule" id="PRU01016"/>
    </source>
</evidence>
<dbReference type="InParanoid" id="A0A165FGE8"/>
<reference evidence="5 6" key="1">
    <citation type="journal article" date="2016" name="Mol. Biol. Evol.">
        <title>Comparative Genomics of Early-Diverging Mushroom-Forming Fungi Provides Insights into the Origins of Lignocellulose Decay Capabilities.</title>
        <authorList>
            <person name="Nagy L.G."/>
            <person name="Riley R."/>
            <person name="Tritt A."/>
            <person name="Adam C."/>
            <person name="Daum C."/>
            <person name="Floudas D."/>
            <person name="Sun H."/>
            <person name="Yadav J.S."/>
            <person name="Pangilinan J."/>
            <person name="Larsson K.H."/>
            <person name="Matsuura K."/>
            <person name="Barry K."/>
            <person name="Labutti K."/>
            <person name="Kuo R."/>
            <person name="Ohm R.A."/>
            <person name="Bhattacharya S.S."/>
            <person name="Shirouzu T."/>
            <person name="Yoshinaga Y."/>
            <person name="Martin F.M."/>
            <person name="Grigoriev I.V."/>
            <person name="Hibbett D.S."/>
        </authorList>
    </citation>
    <scope>NUCLEOTIDE SEQUENCE [LARGE SCALE GENOMIC DNA]</scope>
    <source>
        <strain evidence="5 6">93-53</strain>
    </source>
</reference>
<evidence type="ECO:0000256" key="3">
    <source>
        <dbReference type="ARBA" id="ARBA00022691"/>
    </source>
</evidence>
<dbReference type="Proteomes" id="UP000076871">
    <property type="component" value="Unassembled WGS sequence"/>
</dbReference>
<gene>
    <name evidence="5" type="ORF">LAESUDRAFT_811035</name>
</gene>
<evidence type="ECO:0000256" key="2">
    <source>
        <dbReference type="ARBA" id="ARBA00022679"/>
    </source>
</evidence>
<evidence type="ECO:0000256" key="1">
    <source>
        <dbReference type="ARBA" id="ARBA00022603"/>
    </source>
</evidence>
<dbReference type="SUPFAM" id="SSF53335">
    <property type="entry name" value="S-adenosyl-L-methionine-dependent methyltransferases"/>
    <property type="match status" value="1"/>
</dbReference>
<sequence>MTTRALEFYSGIGGLHRALSKSDIDGIIVRAFDWDQCACRVYAANYGGKIVRQVDISTLSATELTSYGADLWMMSPSCQPYTVLNPLAKDAADPRAKSFIRLMENVLPEMAKTRSQPKYLLIENVAGFESSSTRQRLLATLDSLDYSVLELLLTPLQFGIPNSRLRYYLLAKLNPASFANVHGPNTSEIWRHIPGHGQDWIDPRFTSDQPKTDSTGVKEIRQYLDPHSTEGDIHPNAVPDHVLAKWGRLFDIILPFSRRSCCFTRGYAKMAERSGSVLQMNEELDTTSVFNRFLVAQGRGEKDAVRMLDPLRLRYFSPSELLRIFCFEPSTDEQAKQTFSWPNNLSMKTKNRLIDLDVHSRSYVPYTLSLITNELTKLQ</sequence>
<dbReference type="PANTHER" id="PTHR46098:SF1">
    <property type="entry name" value="TRNA (CYTOSINE(38)-C(5))-METHYLTRANSFERASE"/>
    <property type="match status" value="1"/>
</dbReference>
<dbReference type="RefSeq" id="XP_040766672.1">
    <property type="nucleotide sequence ID" value="XM_040914282.1"/>
</dbReference>
<dbReference type="GO" id="GO:0032259">
    <property type="term" value="P:methylation"/>
    <property type="evidence" value="ECO:0007669"/>
    <property type="project" value="UniProtKB-KW"/>
</dbReference>
<keyword evidence="2 4" id="KW-0808">Transferase</keyword>
<dbReference type="GO" id="GO:0005634">
    <property type="term" value="C:nucleus"/>
    <property type="evidence" value="ECO:0007669"/>
    <property type="project" value="TreeGrafter"/>
</dbReference>
<dbReference type="STRING" id="1314785.A0A165FGE8"/>
<dbReference type="OrthoDB" id="414133at2759"/>
<evidence type="ECO:0000313" key="5">
    <source>
        <dbReference type="EMBL" id="KZT08932.1"/>
    </source>
</evidence>
<dbReference type="Pfam" id="PF00145">
    <property type="entry name" value="DNA_methylase"/>
    <property type="match status" value="1"/>
</dbReference>
<dbReference type="GeneID" id="63831309"/>
<feature type="active site" evidence="4">
    <location>
        <position position="78"/>
    </location>
</feature>
<dbReference type="Gene3D" id="3.90.120.10">
    <property type="entry name" value="DNA Methylase, subunit A, domain 2"/>
    <property type="match status" value="1"/>
</dbReference>
<keyword evidence="1 4" id="KW-0489">Methyltransferase</keyword>
<proteinExistence type="inferred from homology"/>
<accession>A0A165FGE8</accession>
<dbReference type="GO" id="GO:0008168">
    <property type="term" value="F:methyltransferase activity"/>
    <property type="evidence" value="ECO:0007669"/>
    <property type="project" value="UniProtKB-KW"/>
</dbReference>
<dbReference type="PROSITE" id="PS51679">
    <property type="entry name" value="SAM_MT_C5"/>
    <property type="match status" value="1"/>
</dbReference>
<dbReference type="InterPro" id="IPR001525">
    <property type="entry name" value="C5_MeTfrase"/>
</dbReference>
<evidence type="ECO:0000313" key="6">
    <source>
        <dbReference type="Proteomes" id="UP000076871"/>
    </source>
</evidence>
<dbReference type="FunCoup" id="A0A165FGE8">
    <property type="interactions" value="248"/>
</dbReference>
<dbReference type="EMBL" id="KV427613">
    <property type="protein sequence ID" value="KZT08932.1"/>
    <property type="molecule type" value="Genomic_DNA"/>
</dbReference>
<name>A0A165FGE8_9APHY</name>
<comment type="similarity">
    <text evidence="4">Belongs to the class I-like SAM-binding methyltransferase superfamily. C5-methyltransferase family.</text>
</comment>
<dbReference type="AlphaFoldDB" id="A0A165FGE8"/>
<protein>
    <submittedName>
        <fullName evidence="5">S-adenosyl-L-methionine-dependent methyltransferase</fullName>
    </submittedName>
</protein>
<organism evidence="5 6">
    <name type="scientific">Laetiporus sulphureus 93-53</name>
    <dbReference type="NCBI Taxonomy" id="1314785"/>
    <lineage>
        <taxon>Eukaryota</taxon>
        <taxon>Fungi</taxon>
        <taxon>Dikarya</taxon>
        <taxon>Basidiomycota</taxon>
        <taxon>Agaricomycotina</taxon>
        <taxon>Agaricomycetes</taxon>
        <taxon>Polyporales</taxon>
        <taxon>Laetiporus</taxon>
    </lineage>
</organism>
<dbReference type="PANTHER" id="PTHR46098">
    <property type="entry name" value="TRNA (CYTOSINE(38)-C(5))-METHYLTRANSFERASE"/>
    <property type="match status" value="1"/>
</dbReference>
<keyword evidence="3 4" id="KW-0949">S-adenosyl-L-methionine</keyword>
<dbReference type="PRINTS" id="PR00105">
    <property type="entry name" value="C5METTRFRASE"/>
</dbReference>
<dbReference type="InterPro" id="IPR029063">
    <property type="entry name" value="SAM-dependent_MTases_sf"/>
</dbReference>
<dbReference type="Gene3D" id="3.40.50.150">
    <property type="entry name" value="Vaccinia Virus protein VP39"/>
    <property type="match status" value="1"/>
</dbReference>
<dbReference type="InterPro" id="IPR050750">
    <property type="entry name" value="C5-MTase"/>
</dbReference>